<reference evidence="4" key="5">
    <citation type="submission" date="2018-04" db="UniProtKB">
        <authorList>
            <consortium name="EnsemblFungi"/>
        </authorList>
    </citation>
    <scope>IDENTIFICATION</scope>
    <source>
        <strain evidence="4">R3-111a-1</strain>
    </source>
</reference>
<feature type="compositionally biased region" description="Gly residues" evidence="1">
    <location>
        <begin position="236"/>
        <end position="246"/>
    </location>
</feature>
<feature type="region of interest" description="Disordered" evidence="1">
    <location>
        <begin position="228"/>
        <end position="248"/>
    </location>
</feature>
<feature type="domain" description="DUF6590" evidence="2">
    <location>
        <begin position="151"/>
        <end position="341"/>
    </location>
</feature>
<feature type="region of interest" description="Disordered" evidence="1">
    <location>
        <begin position="1"/>
        <end position="135"/>
    </location>
</feature>
<feature type="compositionally biased region" description="Low complexity" evidence="1">
    <location>
        <begin position="30"/>
        <end position="39"/>
    </location>
</feature>
<sequence>MSRSEHTMWDRTGESMCDQPEEEKEEGQEHQQQQQQQQQPLLEGSAAANADRPPPLVEQRRLPGAGPVRSQPWPQPQPQPQRQPQHHYQQQHPLPPQRQGHNVFTPARRPPTGPAAGRLPPRGPAPRPPAGIPRAFETPLDSRFALVEKPKRFFTVGRIFKTVWFEPGGTALAGTPGSLGPGQQQRQDVDYAQACPAFHSEKPHAKFRWFVVVRRRLHHSLCFSITTSNNGRNSNNGGGNIPGGPRQGVRGRPRDFVVLYSAAAAAAGTSGEAPTGPTPRPPSPMEGEGIDRAPLGVIIEDGAQAISPLARLDCGRIYTVEDNVKVMKIGRIHTDGLKKLDEYFRESVS</sequence>
<feature type="compositionally biased region" description="Low complexity" evidence="1">
    <location>
        <begin position="82"/>
        <end position="92"/>
    </location>
</feature>
<dbReference type="OrthoDB" id="3559580at2759"/>
<dbReference type="EnsemblFungi" id="EJT79780">
    <property type="protein sequence ID" value="EJT79780"/>
    <property type="gene ID" value="GGTG_04863"/>
</dbReference>
<keyword evidence="5" id="KW-1185">Reference proteome</keyword>
<feature type="region of interest" description="Disordered" evidence="1">
    <location>
        <begin position="268"/>
        <end position="290"/>
    </location>
</feature>
<reference evidence="3" key="3">
    <citation type="submission" date="2010-09" db="EMBL/GenBank/DDBJ databases">
        <title>Annotation of Gaeumannomyces graminis var. tritici R3-111a-1.</title>
        <authorList>
            <consortium name="The Broad Institute Genome Sequencing Platform"/>
            <person name="Ma L.-J."/>
            <person name="Dead R."/>
            <person name="Young S.K."/>
            <person name="Zeng Q."/>
            <person name="Gargeya S."/>
            <person name="Fitzgerald M."/>
            <person name="Haas B."/>
            <person name="Abouelleil A."/>
            <person name="Alvarado L."/>
            <person name="Arachchi H.M."/>
            <person name="Berlin A."/>
            <person name="Brown A."/>
            <person name="Chapman S.B."/>
            <person name="Chen Z."/>
            <person name="Dunbar C."/>
            <person name="Freedman E."/>
            <person name="Gearin G."/>
            <person name="Gellesch M."/>
            <person name="Goldberg J."/>
            <person name="Griggs A."/>
            <person name="Gujja S."/>
            <person name="Heiman D."/>
            <person name="Howarth C."/>
            <person name="Larson L."/>
            <person name="Lui A."/>
            <person name="MacDonald P.J.P."/>
            <person name="Mehta T."/>
            <person name="Montmayeur A."/>
            <person name="Murphy C."/>
            <person name="Neiman D."/>
            <person name="Pearson M."/>
            <person name="Priest M."/>
            <person name="Roberts A."/>
            <person name="Saif S."/>
            <person name="Shea T."/>
            <person name="Shenoy N."/>
            <person name="Sisk P."/>
            <person name="Stolte C."/>
            <person name="Sykes S."/>
            <person name="Yandava C."/>
            <person name="Wortman J."/>
            <person name="Nusbaum C."/>
            <person name="Birren B."/>
        </authorList>
    </citation>
    <scope>NUCLEOTIDE SEQUENCE</scope>
    <source>
        <strain evidence="3">R3-111a-1</strain>
    </source>
</reference>
<name>J3NUA9_GAET3</name>
<gene>
    <name evidence="4" type="primary">20345321</name>
    <name evidence="3" type="ORF">GGTG_04863</name>
</gene>
<evidence type="ECO:0000313" key="4">
    <source>
        <dbReference type="EnsemblFungi" id="EJT79780"/>
    </source>
</evidence>
<reference evidence="5" key="1">
    <citation type="submission" date="2010-07" db="EMBL/GenBank/DDBJ databases">
        <title>The genome sequence of Gaeumannomyces graminis var. tritici strain R3-111a-1.</title>
        <authorList>
            <consortium name="The Broad Institute Genome Sequencing Platform"/>
            <person name="Ma L.-J."/>
            <person name="Dead R."/>
            <person name="Young S."/>
            <person name="Zeng Q."/>
            <person name="Koehrsen M."/>
            <person name="Alvarado L."/>
            <person name="Berlin A."/>
            <person name="Chapman S.B."/>
            <person name="Chen Z."/>
            <person name="Freedman E."/>
            <person name="Gellesch M."/>
            <person name="Goldberg J."/>
            <person name="Griggs A."/>
            <person name="Gujja S."/>
            <person name="Heilman E.R."/>
            <person name="Heiman D."/>
            <person name="Hepburn T."/>
            <person name="Howarth C."/>
            <person name="Jen D."/>
            <person name="Larson L."/>
            <person name="Mehta T."/>
            <person name="Neiman D."/>
            <person name="Pearson M."/>
            <person name="Roberts A."/>
            <person name="Saif S."/>
            <person name="Shea T."/>
            <person name="Shenoy N."/>
            <person name="Sisk P."/>
            <person name="Stolte C."/>
            <person name="Sykes S."/>
            <person name="Walk T."/>
            <person name="White J."/>
            <person name="Yandava C."/>
            <person name="Haas B."/>
            <person name="Nusbaum C."/>
            <person name="Birren B."/>
        </authorList>
    </citation>
    <scope>NUCLEOTIDE SEQUENCE [LARGE SCALE GENOMIC DNA]</scope>
    <source>
        <strain evidence="5">R3-111a-1</strain>
    </source>
</reference>
<feature type="compositionally biased region" description="Pro residues" evidence="1">
    <location>
        <begin position="121"/>
        <end position="131"/>
    </location>
</feature>
<dbReference type="Proteomes" id="UP000006039">
    <property type="component" value="Unassembled WGS sequence"/>
</dbReference>
<evidence type="ECO:0000256" key="1">
    <source>
        <dbReference type="SAM" id="MobiDB-lite"/>
    </source>
</evidence>
<dbReference type="EMBL" id="GL385396">
    <property type="protein sequence ID" value="EJT79780.1"/>
    <property type="molecule type" value="Genomic_DNA"/>
</dbReference>
<protein>
    <recommendedName>
        <fullName evidence="2">DUF6590 domain-containing protein</fullName>
    </recommendedName>
</protein>
<dbReference type="STRING" id="644352.J3NUA9"/>
<reference evidence="3" key="2">
    <citation type="submission" date="2010-07" db="EMBL/GenBank/DDBJ databases">
        <authorList>
            <consortium name="The Broad Institute Genome Sequencing Platform"/>
            <consortium name="Broad Institute Genome Sequencing Center for Infectious Disease"/>
            <person name="Ma L.-J."/>
            <person name="Dead R."/>
            <person name="Young S."/>
            <person name="Zeng Q."/>
            <person name="Koehrsen M."/>
            <person name="Alvarado L."/>
            <person name="Berlin A."/>
            <person name="Chapman S.B."/>
            <person name="Chen Z."/>
            <person name="Freedman E."/>
            <person name="Gellesch M."/>
            <person name="Goldberg J."/>
            <person name="Griggs A."/>
            <person name="Gujja S."/>
            <person name="Heilman E.R."/>
            <person name="Heiman D."/>
            <person name="Hepburn T."/>
            <person name="Howarth C."/>
            <person name="Jen D."/>
            <person name="Larson L."/>
            <person name="Mehta T."/>
            <person name="Neiman D."/>
            <person name="Pearson M."/>
            <person name="Roberts A."/>
            <person name="Saif S."/>
            <person name="Shea T."/>
            <person name="Shenoy N."/>
            <person name="Sisk P."/>
            <person name="Stolte C."/>
            <person name="Sykes S."/>
            <person name="Walk T."/>
            <person name="White J."/>
            <person name="Yandava C."/>
            <person name="Haas B."/>
            <person name="Nusbaum C."/>
            <person name="Birren B."/>
        </authorList>
    </citation>
    <scope>NUCLEOTIDE SEQUENCE</scope>
    <source>
        <strain evidence="3">R3-111a-1</strain>
    </source>
</reference>
<dbReference type="RefSeq" id="XP_009220925.1">
    <property type="nucleotide sequence ID" value="XM_009222661.1"/>
</dbReference>
<dbReference type="AlphaFoldDB" id="J3NUA9"/>
<evidence type="ECO:0000313" key="5">
    <source>
        <dbReference type="Proteomes" id="UP000006039"/>
    </source>
</evidence>
<dbReference type="InterPro" id="IPR046497">
    <property type="entry name" value="DUF6590"/>
</dbReference>
<dbReference type="Pfam" id="PF20233">
    <property type="entry name" value="DUF6590"/>
    <property type="match status" value="1"/>
</dbReference>
<evidence type="ECO:0000313" key="3">
    <source>
        <dbReference type="EMBL" id="EJT79780.1"/>
    </source>
</evidence>
<accession>J3NUA9</accession>
<reference evidence="4" key="4">
    <citation type="journal article" date="2015" name="G3 (Bethesda)">
        <title>Genome sequences of three phytopathogenic species of the Magnaporthaceae family of fungi.</title>
        <authorList>
            <person name="Okagaki L.H."/>
            <person name="Nunes C.C."/>
            <person name="Sailsbery J."/>
            <person name="Clay B."/>
            <person name="Brown D."/>
            <person name="John T."/>
            <person name="Oh Y."/>
            <person name="Young N."/>
            <person name="Fitzgerald M."/>
            <person name="Haas B.J."/>
            <person name="Zeng Q."/>
            <person name="Young S."/>
            <person name="Adiconis X."/>
            <person name="Fan L."/>
            <person name="Levin J.Z."/>
            <person name="Mitchell T.K."/>
            <person name="Okubara P.A."/>
            <person name="Farman M.L."/>
            <person name="Kohn L.M."/>
            <person name="Birren B."/>
            <person name="Ma L.-J."/>
            <person name="Dean R.A."/>
        </authorList>
    </citation>
    <scope>NUCLEOTIDE SEQUENCE</scope>
    <source>
        <strain evidence="4">R3-111a-1</strain>
    </source>
</reference>
<feature type="compositionally biased region" description="Basic and acidic residues" evidence="1">
    <location>
        <begin position="1"/>
        <end position="13"/>
    </location>
</feature>
<dbReference type="VEuPathDB" id="FungiDB:GGTG_04863"/>
<dbReference type="GeneID" id="20345321"/>
<organism evidence="3">
    <name type="scientific">Gaeumannomyces tritici (strain R3-111a-1)</name>
    <name type="common">Wheat and barley take-all root rot fungus</name>
    <name type="synonym">Gaeumannomyces graminis var. tritici</name>
    <dbReference type="NCBI Taxonomy" id="644352"/>
    <lineage>
        <taxon>Eukaryota</taxon>
        <taxon>Fungi</taxon>
        <taxon>Dikarya</taxon>
        <taxon>Ascomycota</taxon>
        <taxon>Pezizomycotina</taxon>
        <taxon>Sordariomycetes</taxon>
        <taxon>Sordariomycetidae</taxon>
        <taxon>Magnaporthales</taxon>
        <taxon>Magnaporthaceae</taxon>
        <taxon>Gaeumannomyces</taxon>
    </lineage>
</organism>
<evidence type="ECO:0000259" key="2">
    <source>
        <dbReference type="Pfam" id="PF20233"/>
    </source>
</evidence>
<dbReference type="HOGENOM" id="CLU_794635_0_0_1"/>
<proteinExistence type="predicted"/>
<dbReference type="eggNOG" id="ENOG502RQVF">
    <property type="taxonomic scope" value="Eukaryota"/>
</dbReference>